<dbReference type="InterPro" id="IPR022803">
    <property type="entry name" value="Ribosomal_uL5_dom_sf"/>
</dbReference>
<dbReference type="GeneID" id="33910340"/>
<dbReference type="RefSeq" id="YP_009420521.1">
    <property type="nucleotide sequence ID" value="NC_035722.1"/>
</dbReference>
<name>A0A222AIL6_ULVPE</name>
<accession>A0A222AIL6</accession>
<geneLocation type="mitochondrion" evidence="1"/>
<keyword evidence="1" id="KW-0689">Ribosomal protein</keyword>
<dbReference type="GO" id="GO:0005840">
    <property type="term" value="C:ribosome"/>
    <property type="evidence" value="ECO:0007669"/>
    <property type="project" value="UniProtKB-KW"/>
</dbReference>
<dbReference type="EMBL" id="KX530816">
    <property type="protein sequence ID" value="ASO76169.1"/>
    <property type="molecule type" value="Genomic_DNA"/>
</dbReference>
<dbReference type="AlphaFoldDB" id="A0A222AIL6"/>
<protein>
    <submittedName>
        <fullName evidence="1">Ribosomal protein L5</fullName>
    </submittedName>
</protein>
<dbReference type="EMBL" id="KX530817">
    <property type="protein sequence ID" value="ASO76211.1"/>
    <property type="molecule type" value="Genomic_DNA"/>
</dbReference>
<reference evidence="1" key="1">
    <citation type="journal article" date="2017" name="J. Phycol.">
        <title>Mitochondrial genomes of the green macroalga Ulva pertusa (Ulvophyceae, Chlorophyta): novel insights into the evolution of mitogenomes in the Ulvophyceae.</title>
        <authorList>
            <person name="Liu F."/>
            <person name="Melton J.T.III."/>
            <person name="Bi Y."/>
        </authorList>
    </citation>
    <scope>NUCLEOTIDE SEQUENCE</scope>
</reference>
<evidence type="ECO:0000313" key="1">
    <source>
        <dbReference type="EMBL" id="ASO76211.1"/>
    </source>
</evidence>
<proteinExistence type="predicted"/>
<dbReference type="Gene3D" id="3.30.1440.10">
    <property type="match status" value="1"/>
</dbReference>
<sequence length="217" mass="24640">MKHQKCIDQQVLNWCQFSIQRYQLTENNCVFSVGLAGDKYTNHANLKNNTGKNVLIESNGYANMTKAHFNHPRLWNSITQICLHATTKKLLSQSELYTAFYKCFCCCGQTPRLIKSKQPIAAFKVIKGAVVGVKCHLRKKSSHLFCYKWSFLSADLNTSQLLISPEPIMLAQKSKTFTVLGHGTIGINNVFILPELDKLNYALFQPIPGFDLTFHYT</sequence>
<keyword evidence="1" id="KW-0496">Mitochondrion</keyword>
<keyword evidence="1" id="KW-0687">Ribonucleoprotein</keyword>
<dbReference type="SUPFAM" id="SSF55282">
    <property type="entry name" value="RL5-like"/>
    <property type="match status" value="1"/>
</dbReference>
<gene>
    <name evidence="1" type="primary">rpl5</name>
</gene>
<organism evidence="1">
    <name type="scientific">Ulva pertusa</name>
    <name type="common">Sea lettuce</name>
    <dbReference type="NCBI Taxonomy" id="3120"/>
    <lineage>
        <taxon>Eukaryota</taxon>
        <taxon>Viridiplantae</taxon>
        <taxon>Chlorophyta</taxon>
        <taxon>core chlorophytes</taxon>
        <taxon>Ulvophyceae</taxon>
        <taxon>OUU clade</taxon>
        <taxon>Ulvales</taxon>
        <taxon>Ulvaceae</taxon>
        <taxon>Ulva</taxon>
    </lineage>
</organism>